<reference evidence="1 3" key="1">
    <citation type="submission" date="2017-02" db="EMBL/GenBank/DDBJ databases">
        <authorList>
            <person name="Varghese N."/>
            <person name="Submissions S."/>
        </authorList>
    </citation>
    <scope>NUCLEOTIDE SEQUENCE [LARGE SCALE GENOMIC DNA]</scope>
    <source>
        <strain evidence="1 3">DSM 16775</strain>
    </source>
</reference>
<comment type="caution">
    <text evidence="2">The sequence shown here is derived from an EMBL/GenBank/DDBJ whole genome shotgun (WGS) entry which is preliminary data.</text>
</comment>
<evidence type="ECO:0008006" key="5">
    <source>
        <dbReference type="Google" id="ProtNLM"/>
    </source>
</evidence>
<dbReference type="AlphaFoldDB" id="A0AAX2IR07"/>
<name>A0AAX2IR07_9FLAO</name>
<reference evidence="2 4" key="2">
    <citation type="submission" date="2018-06" db="EMBL/GenBank/DDBJ databases">
        <authorList>
            <consortium name="Pathogen Informatics"/>
            <person name="Doyle S."/>
        </authorList>
    </citation>
    <scope>NUCLEOTIDE SEQUENCE [LARGE SCALE GENOMIC DNA]</scope>
    <source>
        <strain evidence="2 4">NCTC11212</strain>
    </source>
</reference>
<dbReference type="Proteomes" id="UP000251937">
    <property type="component" value="Unassembled WGS sequence"/>
</dbReference>
<accession>A0AAX2IR07</accession>
<proteinExistence type="predicted"/>
<sequence>MGKNRNELKFNKTMKYIVYILIILFNVSCLNSKNTVSINCNVEDLLYINYESSTQFNDIEKISNLKNIDDNSFRFYLKEGVDSNEIKKENSITISKKYFFKDPNLQGDILIYIMGFNQNNNIKHYLAVRPTNNGKSSIYILNQVNGKVNSMFLAYSDYNNNYESEHIVTEKKSTNVFKLERFSTSDTRDHDGKYSRKCIFQLELNDEGHLKTSK</sequence>
<evidence type="ECO:0000313" key="2">
    <source>
        <dbReference type="EMBL" id="SQA92579.1"/>
    </source>
</evidence>
<evidence type="ECO:0000313" key="1">
    <source>
        <dbReference type="EMBL" id="SKC12335.1"/>
    </source>
</evidence>
<protein>
    <recommendedName>
        <fullName evidence="5">Lipoprotein</fullName>
    </recommendedName>
</protein>
<dbReference type="EMBL" id="FUZE01000039">
    <property type="protein sequence ID" value="SKC12335.1"/>
    <property type="molecule type" value="Genomic_DNA"/>
</dbReference>
<evidence type="ECO:0000313" key="4">
    <source>
        <dbReference type="Proteomes" id="UP000251937"/>
    </source>
</evidence>
<dbReference type="Proteomes" id="UP000190669">
    <property type="component" value="Unassembled WGS sequence"/>
</dbReference>
<keyword evidence="3" id="KW-1185">Reference proteome</keyword>
<organism evidence="2 4">
    <name type="scientific">Chryseobacterium balustinum</name>
    <dbReference type="NCBI Taxonomy" id="246"/>
    <lineage>
        <taxon>Bacteria</taxon>
        <taxon>Pseudomonadati</taxon>
        <taxon>Bacteroidota</taxon>
        <taxon>Flavobacteriia</taxon>
        <taxon>Flavobacteriales</taxon>
        <taxon>Weeksellaceae</taxon>
        <taxon>Chryseobacterium group</taxon>
        <taxon>Chryseobacterium</taxon>
    </lineage>
</organism>
<gene>
    <name evidence="2" type="ORF">NCTC11212_04148</name>
    <name evidence="1" type="ORF">SAMN05421800_13918</name>
</gene>
<dbReference type="EMBL" id="UAVR01000024">
    <property type="protein sequence ID" value="SQA92579.1"/>
    <property type="molecule type" value="Genomic_DNA"/>
</dbReference>
<dbReference type="KEGG" id="cbp:EB354_03710"/>
<evidence type="ECO:0000313" key="3">
    <source>
        <dbReference type="Proteomes" id="UP000190669"/>
    </source>
</evidence>